<evidence type="ECO:0000256" key="1">
    <source>
        <dbReference type="SAM" id="MobiDB-lite"/>
    </source>
</evidence>
<dbReference type="AlphaFoldDB" id="A0A8E2JVF9"/>
<accession>A0A8E2JVF9</accession>
<feature type="region of interest" description="Disordered" evidence="1">
    <location>
        <begin position="1"/>
        <end position="22"/>
    </location>
</feature>
<gene>
    <name evidence="2" type="ORF">AOQ84DRAFT_210431</name>
</gene>
<feature type="compositionally biased region" description="Basic residues" evidence="1">
    <location>
        <begin position="1"/>
        <end position="19"/>
    </location>
</feature>
<protein>
    <submittedName>
        <fullName evidence="2">Uncharacterized protein</fullName>
    </submittedName>
</protein>
<sequence length="271" mass="31743">MEHPLGHRNSRTPLHRPRLHHPEYNRYREDLNDYREPHRARQSFDNLRYVEDEYPAQPPAFRPDRRRPSKLIPFNEAIGQLAGVLAEAKDFFPQFRDEFEGDIERVRIYVDDNVINDLWTKKIGLKTKIDHHRGRKEEDQAKDQSLVDECLGRNKQFRTICARLDKSLLAAAYAKPIISLDLQSSKDLLDEARIKRALNKLLPTGKECMDLINQAKTQYDHFSALLKELDFIRLIVDEWPEFASPENRTASPRSHDGDYDDRMGDEGHEVS</sequence>
<evidence type="ECO:0000313" key="2">
    <source>
        <dbReference type="EMBL" id="OCL10699.1"/>
    </source>
</evidence>
<name>A0A8E2JVF9_9PEZI</name>
<dbReference type="Proteomes" id="UP000250140">
    <property type="component" value="Unassembled WGS sequence"/>
</dbReference>
<reference evidence="2 3" key="1">
    <citation type="journal article" date="2016" name="Nat. Commun.">
        <title>Ectomycorrhizal ecology is imprinted in the genome of the dominant symbiotic fungus Cenococcum geophilum.</title>
        <authorList>
            <consortium name="DOE Joint Genome Institute"/>
            <person name="Peter M."/>
            <person name="Kohler A."/>
            <person name="Ohm R.A."/>
            <person name="Kuo A."/>
            <person name="Krutzmann J."/>
            <person name="Morin E."/>
            <person name="Arend M."/>
            <person name="Barry K.W."/>
            <person name="Binder M."/>
            <person name="Choi C."/>
            <person name="Clum A."/>
            <person name="Copeland A."/>
            <person name="Grisel N."/>
            <person name="Haridas S."/>
            <person name="Kipfer T."/>
            <person name="LaButti K."/>
            <person name="Lindquist E."/>
            <person name="Lipzen A."/>
            <person name="Maire R."/>
            <person name="Meier B."/>
            <person name="Mihaltcheva S."/>
            <person name="Molinier V."/>
            <person name="Murat C."/>
            <person name="Poggeler S."/>
            <person name="Quandt C.A."/>
            <person name="Sperisen C."/>
            <person name="Tritt A."/>
            <person name="Tisserant E."/>
            <person name="Crous P.W."/>
            <person name="Henrissat B."/>
            <person name="Nehls U."/>
            <person name="Egli S."/>
            <person name="Spatafora J.W."/>
            <person name="Grigoriev I.V."/>
            <person name="Martin F.M."/>
        </authorList>
    </citation>
    <scope>NUCLEOTIDE SEQUENCE [LARGE SCALE GENOMIC DNA]</scope>
    <source>
        <strain evidence="2 3">CBS 207.34</strain>
    </source>
</reference>
<feature type="region of interest" description="Disordered" evidence="1">
    <location>
        <begin position="244"/>
        <end position="271"/>
    </location>
</feature>
<evidence type="ECO:0000313" key="3">
    <source>
        <dbReference type="Proteomes" id="UP000250140"/>
    </source>
</evidence>
<dbReference type="OrthoDB" id="5413280at2759"/>
<organism evidence="2 3">
    <name type="scientific">Glonium stellatum</name>
    <dbReference type="NCBI Taxonomy" id="574774"/>
    <lineage>
        <taxon>Eukaryota</taxon>
        <taxon>Fungi</taxon>
        <taxon>Dikarya</taxon>
        <taxon>Ascomycota</taxon>
        <taxon>Pezizomycotina</taxon>
        <taxon>Dothideomycetes</taxon>
        <taxon>Pleosporomycetidae</taxon>
        <taxon>Gloniales</taxon>
        <taxon>Gloniaceae</taxon>
        <taxon>Glonium</taxon>
    </lineage>
</organism>
<proteinExistence type="predicted"/>
<feature type="compositionally biased region" description="Basic and acidic residues" evidence="1">
    <location>
        <begin position="253"/>
        <end position="271"/>
    </location>
</feature>
<dbReference type="EMBL" id="KV749185">
    <property type="protein sequence ID" value="OCL10699.1"/>
    <property type="molecule type" value="Genomic_DNA"/>
</dbReference>
<keyword evidence="3" id="KW-1185">Reference proteome</keyword>